<evidence type="ECO:0000313" key="3">
    <source>
        <dbReference type="Proteomes" id="UP000092024"/>
    </source>
</evidence>
<sequence length="88" mass="10518">MKKYVNAREVLPESLIKEIQKYIKGKHIYIPQTERQSWGESTGIRKELEQRNEEIVRRFEAGVGIQQLAESFHLSEERIRSIIYERQT</sequence>
<accession>A0A1A5YLS7</accession>
<dbReference type="InterPro" id="IPR049739">
    <property type="entry name" value="YraL-like"/>
</dbReference>
<reference evidence="2 3" key="1">
    <citation type="submission" date="2016-05" db="EMBL/GenBank/DDBJ databases">
        <title>Paenibacillus oryzae. sp. nov., isolated from the rice root.</title>
        <authorList>
            <person name="Zhang J."/>
            <person name="Zhang X."/>
        </authorList>
    </citation>
    <scope>NUCLEOTIDE SEQUENCE [LARGE SCALE GENOMIC DNA]</scope>
    <source>
        <strain evidence="2 3">1DrF-4</strain>
    </source>
</reference>
<dbReference type="InterPro" id="IPR014875">
    <property type="entry name" value="Mor_transcription_activator"/>
</dbReference>
<dbReference type="EMBL" id="LYPA01000045">
    <property type="protein sequence ID" value="OBR66591.1"/>
    <property type="molecule type" value="Genomic_DNA"/>
</dbReference>
<proteinExistence type="predicted"/>
<protein>
    <recommendedName>
        <fullName evidence="1">Mor transcription activator domain-containing protein</fullName>
    </recommendedName>
</protein>
<comment type="caution">
    <text evidence="2">The sequence shown here is derived from an EMBL/GenBank/DDBJ whole genome shotgun (WGS) entry which is preliminary data.</text>
</comment>
<dbReference type="InterPro" id="IPR052411">
    <property type="entry name" value="c-mor_Regulatory_Protein"/>
</dbReference>
<dbReference type="Pfam" id="PF08765">
    <property type="entry name" value="Mor"/>
    <property type="match status" value="1"/>
</dbReference>
<dbReference type="SUPFAM" id="SSF46689">
    <property type="entry name" value="Homeodomain-like"/>
    <property type="match status" value="1"/>
</dbReference>
<dbReference type="InterPro" id="IPR009057">
    <property type="entry name" value="Homeodomain-like_sf"/>
</dbReference>
<keyword evidence="3" id="KW-1185">Reference proteome</keyword>
<feature type="domain" description="Mor transcription activator" evidence="1">
    <location>
        <begin position="12"/>
        <end position="85"/>
    </location>
</feature>
<dbReference type="Proteomes" id="UP000092024">
    <property type="component" value="Unassembled WGS sequence"/>
</dbReference>
<dbReference type="AlphaFoldDB" id="A0A1A5YLS7"/>
<organism evidence="2 3">
    <name type="scientific">Paenibacillus oryzae</name>
    <dbReference type="NCBI Taxonomy" id="1844972"/>
    <lineage>
        <taxon>Bacteria</taxon>
        <taxon>Bacillati</taxon>
        <taxon>Bacillota</taxon>
        <taxon>Bacilli</taxon>
        <taxon>Bacillales</taxon>
        <taxon>Paenibacillaceae</taxon>
        <taxon>Paenibacillus</taxon>
    </lineage>
</organism>
<dbReference type="STRING" id="1844972.A7K91_06965"/>
<dbReference type="Gene3D" id="1.10.10.60">
    <property type="entry name" value="Homeodomain-like"/>
    <property type="match status" value="1"/>
</dbReference>
<dbReference type="RefSeq" id="WP_068681418.1">
    <property type="nucleotide sequence ID" value="NZ_LYPA01000045.1"/>
</dbReference>
<dbReference type="OrthoDB" id="9800398at2"/>
<evidence type="ECO:0000313" key="2">
    <source>
        <dbReference type="EMBL" id="OBR66591.1"/>
    </source>
</evidence>
<dbReference type="PANTHER" id="PTHR37812:SF1">
    <property type="entry name" value="MU-LIKE PROPHAGE FLUMU PROTEIN C"/>
    <property type="match status" value="1"/>
</dbReference>
<evidence type="ECO:0000259" key="1">
    <source>
        <dbReference type="Pfam" id="PF08765"/>
    </source>
</evidence>
<name>A0A1A5YLS7_9BACL</name>
<dbReference type="PANTHER" id="PTHR37812">
    <property type="entry name" value="MU-LIKE PROPHAGE FLUMU PROTEIN C"/>
    <property type="match status" value="1"/>
</dbReference>
<dbReference type="NCBIfam" id="NF040785">
    <property type="entry name" value="CD3324_fam"/>
    <property type="match status" value="1"/>
</dbReference>
<gene>
    <name evidence="2" type="ORF">A7K91_06965</name>
</gene>